<protein>
    <recommendedName>
        <fullName evidence="7">Xylanolytic transcriptional activator regulatory domain-containing protein</fullName>
    </recommendedName>
</protein>
<dbReference type="Proteomes" id="UP000291422">
    <property type="component" value="Unassembled WGS sequence"/>
</dbReference>
<evidence type="ECO:0000259" key="7">
    <source>
        <dbReference type="Pfam" id="PF04082"/>
    </source>
</evidence>
<dbReference type="PANTHER" id="PTHR47660:SF2">
    <property type="entry name" value="TRANSCRIPTION FACTOR WITH C2H2 AND ZN(2)-CYS(6) DNA BINDING DOMAIN (EUROFUNG)"/>
    <property type="match status" value="1"/>
</dbReference>
<feature type="domain" description="Xylanolytic transcriptional activator regulatory" evidence="7">
    <location>
        <begin position="429"/>
        <end position="508"/>
    </location>
</feature>
<keyword evidence="5" id="KW-0539">Nucleus</keyword>
<dbReference type="GO" id="GO:0006351">
    <property type="term" value="P:DNA-templated transcription"/>
    <property type="evidence" value="ECO:0007669"/>
    <property type="project" value="InterPro"/>
</dbReference>
<gene>
    <name evidence="8" type="ORF">AA0117_g3629</name>
</gene>
<reference evidence="9" key="1">
    <citation type="journal article" date="2019" name="bioRxiv">
        <title>Genomics, evolutionary history and diagnostics of the Alternaria alternata species group including apple and Asian pear pathotypes.</title>
        <authorList>
            <person name="Armitage A.D."/>
            <person name="Cockerton H.M."/>
            <person name="Sreenivasaprasad S."/>
            <person name="Woodhall J.W."/>
            <person name="Lane C.R."/>
            <person name="Harrison R.J."/>
            <person name="Clarkson J.P."/>
        </authorList>
    </citation>
    <scope>NUCLEOTIDE SEQUENCE [LARGE SCALE GENOMIC DNA]</scope>
    <source>
        <strain evidence="9">FERA 1177</strain>
    </source>
</reference>
<comment type="caution">
    <text evidence="8">The sequence shown here is derived from an EMBL/GenBank/DDBJ whole genome shotgun (WGS) entry which is preliminary data.</text>
</comment>
<accession>A0A4Q4NPX5</accession>
<feature type="compositionally biased region" description="Basic residues" evidence="6">
    <location>
        <begin position="49"/>
        <end position="60"/>
    </location>
</feature>
<evidence type="ECO:0000256" key="5">
    <source>
        <dbReference type="ARBA" id="ARBA00023242"/>
    </source>
</evidence>
<feature type="region of interest" description="Disordered" evidence="6">
    <location>
        <begin position="1"/>
        <end position="28"/>
    </location>
</feature>
<proteinExistence type="predicted"/>
<dbReference type="Pfam" id="PF04082">
    <property type="entry name" value="Fungal_trans"/>
    <property type="match status" value="1"/>
</dbReference>
<evidence type="ECO:0000256" key="4">
    <source>
        <dbReference type="ARBA" id="ARBA00023163"/>
    </source>
</evidence>
<dbReference type="PANTHER" id="PTHR47660">
    <property type="entry name" value="TRANSCRIPTION FACTOR WITH C2H2 AND ZN(2)-CYS(6) DNA BINDING DOMAIN (EUROFUNG)-RELATED-RELATED"/>
    <property type="match status" value="1"/>
</dbReference>
<keyword evidence="3" id="KW-0805">Transcription regulation</keyword>
<evidence type="ECO:0000256" key="6">
    <source>
        <dbReference type="SAM" id="MobiDB-lite"/>
    </source>
</evidence>
<feature type="region of interest" description="Disordered" evidence="6">
    <location>
        <begin position="48"/>
        <end position="85"/>
    </location>
</feature>
<evidence type="ECO:0000256" key="2">
    <source>
        <dbReference type="ARBA" id="ARBA00022833"/>
    </source>
</evidence>
<evidence type="ECO:0000313" key="8">
    <source>
        <dbReference type="EMBL" id="RYN79628.1"/>
    </source>
</evidence>
<name>A0A4Q4NPX5_ALTAL</name>
<feature type="region of interest" description="Disordered" evidence="6">
    <location>
        <begin position="177"/>
        <end position="226"/>
    </location>
</feature>
<evidence type="ECO:0000313" key="9">
    <source>
        <dbReference type="Proteomes" id="UP000291422"/>
    </source>
</evidence>
<keyword evidence="2" id="KW-0862">Zinc</keyword>
<dbReference type="VEuPathDB" id="FungiDB:CC77DRAFT_1029422"/>
<dbReference type="GO" id="GO:0003677">
    <property type="term" value="F:DNA binding"/>
    <property type="evidence" value="ECO:0007669"/>
    <property type="project" value="InterPro"/>
</dbReference>
<dbReference type="EMBL" id="PDXD01000005">
    <property type="protein sequence ID" value="RYN79628.1"/>
    <property type="molecule type" value="Genomic_DNA"/>
</dbReference>
<evidence type="ECO:0000256" key="3">
    <source>
        <dbReference type="ARBA" id="ARBA00023015"/>
    </source>
</evidence>
<evidence type="ECO:0000256" key="1">
    <source>
        <dbReference type="ARBA" id="ARBA00022723"/>
    </source>
</evidence>
<dbReference type="GO" id="GO:0008270">
    <property type="term" value="F:zinc ion binding"/>
    <property type="evidence" value="ECO:0007669"/>
    <property type="project" value="InterPro"/>
</dbReference>
<dbReference type="AlphaFoldDB" id="A0A4Q4NPX5"/>
<sequence>MCHIQGTLRPQGEYPKATRLRPPARHLTQQQVPCSQCVARGYVCQPRCTSRRPRAPRKSSARNLNQTSAEPTSTISSDGSHVPGMEQFTGYMVPENQSQNNDMFAFNTNLPQGPLDLGGYDDFMGFSYPGAPSNSDAMDTSTSNNLFTSMQSMDMHGSDPQFSPHAAGGQIFQQHHMPHVSNQPPTPPDTTPRTTKSVPASPPPGMQTPFSPKRYPQKKPTDRPATPDDVLAELVELLAQPDAWHGLPGSNSDSSQTLSHDARDRIVATVQVLLQRALQSRYSPTTPSQGLFGRIVVLPPSHVLMHFIETYASRIDSIQPYLGLAGSSVVNIQDILQIDTADVGILLIILLIAQGAMLTDHSESHILANGLIEVCRIALDDVLENRSISQPMIGGIALQLLTLCARSGKDSFASYAMSKRGQYLSMLKNSGVLQPEQTLHNPKSDGMELWERWKELEQRNRHAYAWVYVDLEISLLHDLPPILSVNDLQVPLPQDNDLWHAQSYSAWLEHSGANGTRSGPCNPAKFGAWLEQQQQQGANGARSGHMTPSLNGLFRSFLQGRMGDDLPLHHLRLLLHPLQAMVLEQQQLLRIFDTDEPSNRYRVLSKIKILGRLQETQDLLQDLGTLLTRRSKTAAVEDDKGQVHSTDFVSMIMLHLVSLNVFTSIPEIEKCAKEMPPASDAARAEMWRWARYPEGESYVLFHAGQIFRLIDGLPKDARPTWWPVALYRAAMSCWSLRSLERPSSACAQSLEVCIDALLPAEEECFLNTTTGTPVVTLGDKRRLPILEGNNSLQYCISKLETHPTHCSRNVLEKARYFLDRWRS</sequence>
<dbReference type="InterPro" id="IPR007219">
    <property type="entry name" value="XnlR_reg_dom"/>
</dbReference>
<feature type="compositionally biased region" description="Polar residues" evidence="6">
    <location>
        <begin position="63"/>
        <end position="79"/>
    </location>
</feature>
<keyword evidence="4" id="KW-0804">Transcription</keyword>
<keyword evidence="1" id="KW-0479">Metal-binding</keyword>
<organism evidence="8 9">
    <name type="scientific">Alternaria alternata</name>
    <name type="common">Alternaria rot fungus</name>
    <name type="synonym">Torula alternata</name>
    <dbReference type="NCBI Taxonomy" id="5599"/>
    <lineage>
        <taxon>Eukaryota</taxon>
        <taxon>Fungi</taxon>
        <taxon>Dikarya</taxon>
        <taxon>Ascomycota</taxon>
        <taxon>Pezizomycotina</taxon>
        <taxon>Dothideomycetes</taxon>
        <taxon>Pleosporomycetidae</taxon>
        <taxon>Pleosporales</taxon>
        <taxon>Pleosporineae</taxon>
        <taxon>Pleosporaceae</taxon>
        <taxon>Alternaria</taxon>
        <taxon>Alternaria sect. Alternaria</taxon>
        <taxon>Alternaria alternata complex</taxon>
    </lineage>
</organism>